<keyword evidence="16" id="KW-1185">Reference proteome</keyword>
<evidence type="ECO:0000256" key="11">
    <source>
        <dbReference type="ARBA" id="ARBA00023242"/>
    </source>
</evidence>
<comment type="function">
    <text evidence="13">Telomerase is a ribonucleoprotein enzyme essential for the replication of chromosome termini in most eukaryotes. It elongates telomeres. It is a reverse transcriptase that adds simple sequence repeats to chromosome ends by copying a template sequence within the RNA component of the enzyme.</text>
</comment>
<evidence type="ECO:0000256" key="8">
    <source>
        <dbReference type="ARBA" id="ARBA00022842"/>
    </source>
</evidence>
<evidence type="ECO:0000256" key="12">
    <source>
        <dbReference type="ARBA" id="ARBA00048173"/>
    </source>
</evidence>
<keyword evidence="10 13" id="KW-0695">RNA-directed DNA polymerase</keyword>
<evidence type="ECO:0000256" key="7">
    <source>
        <dbReference type="ARBA" id="ARBA00022723"/>
    </source>
</evidence>
<dbReference type="Gene3D" id="1.10.132.70">
    <property type="match status" value="1"/>
</dbReference>
<proteinExistence type="inferred from homology"/>
<reference evidence="15 16" key="1">
    <citation type="submission" date="2013-03" db="EMBL/GenBank/DDBJ databases">
        <title>The Genome Sequence of Phialophora europaea CBS 101466.</title>
        <authorList>
            <consortium name="The Broad Institute Genomics Platform"/>
            <person name="Cuomo C."/>
            <person name="de Hoog S."/>
            <person name="Gorbushina A."/>
            <person name="Walker B."/>
            <person name="Young S.K."/>
            <person name="Zeng Q."/>
            <person name="Gargeya S."/>
            <person name="Fitzgerald M."/>
            <person name="Haas B."/>
            <person name="Abouelleil A."/>
            <person name="Allen A.W."/>
            <person name="Alvarado L."/>
            <person name="Arachchi H.M."/>
            <person name="Berlin A.M."/>
            <person name="Chapman S.B."/>
            <person name="Gainer-Dewar J."/>
            <person name="Goldberg J."/>
            <person name="Griggs A."/>
            <person name="Gujja S."/>
            <person name="Hansen M."/>
            <person name="Howarth C."/>
            <person name="Imamovic A."/>
            <person name="Ireland A."/>
            <person name="Larimer J."/>
            <person name="McCowan C."/>
            <person name="Murphy C."/>
            <person name="Pearson M."/>
            <person name="Poon T.W."/>
            <person name="Priest M."/>
            <person name="Roberts A."/>
            <person name="Saif S."/>
            <person name="Shea T."/>
            <person name="Sisk P."/>
            <person name="Sykes S."/>
            <person name="Wortman J."/>
            <person name="Nusbaum C."/>
            <person name="Birren B."/>
        </authorList>
    </citation>
    <scope>NUCLEOTIDE SEQUENCE [LARGE SCALE GENOMIC DNA]</scope>
    <source>
        <strain evidence="15 16">CBS 101466</strain>
    </source>
</reference>
<dbReference type="HOGENOM" id="CLU_001996_0_1_1"/>
<dbReference type="InParanoid" id="W2RQY1"/>
<dbReference type="InterPro" id="IPR021891">
    <property type="entry name" value="Telomerase_RBD"/>
</dbReference>
<dbReference type="AlphaFoldDB" id="W2RQY1"/>
<evidence type="ECO:0000256" key="4">
    <source>
        <dbReference type="ARBA" id="ARBA00022454"/>
    </source>
</evidence>
<name>W2RQY1_CYPE1</name>
<comment type="catalytic activity">
    <reaction evidence="12 13">
        <text>DNA(n) + a 2'-deoxyribonucleoside 5'-triphosphate = DNA(n+1) + diphosphate</text>
        <dbReference type="Rhea" id="RHEA:22508"/>
        <dbReference type="Rhea" id="RHEA-COMP:17339"/>
        <dbReference type="Rhea" id="RHEA-COMP:17340"/>
        <dbReference type="ChEBI" id="CHEBI:33019"/>
        <dbReference type="ChEBI" id="CHEBI:61560"/>
        <dbReference type="ChEBI" id="CHEBI:173112"/>
        <dbReference type="EC" id="2.7.7.49"/>
    </reaction>
</comment>
<keyword evidence="4 13" id="KW-0158">Chromosome</keyword>
<dbReference type="Proteomes" id="UP000030752">
    <property type="component" value="Unassembled WGS sequence"/>
</dbReference>
<protein>
    <recommendedName>
        <fullName evidence="3 13">Telomerase reverse transcriptase</fullName>
        <ecNumber evidence="2 13">2.7.7.49</ecNumber>
    </recommendedName>
    <alternativeName>
        <fullName evidence="13">Telomerase catalytic subunit</fullName>
    </alternativeName>
</protein>
<dbReference type="Pfam" id="PF00078">
    <property type="entry name" value="RVT_1"/>
    <property type="match status" value="1"/>
</dbReference>
<dbReference type="FunCoup" id="W2RQY1">
    <property type="interactions" value="293"/>
</dbReference>
<keyword evidence="5 13" id="KW-0808">Transferase</keyword>
<dbReference type="Gene3D" id="3.30.70.2630">
    <property type="match status" value="1"/>
</dbReference>
<comment type="similarity">
    <text evidence="1 13">Belongs to the reverse transcriptase family. Telomerase subfamily.</text>
</comment>
<dbReference type="InterPro" id="IPR003545">
    <property type="entry name" value="Telomerase_RT"/>
</dbReference>
<keyword evidence="11 13" id="KW-0539">Nucleus</keyword>
<dbReference type="GO" id="GO:0007004">
    <property type="term" value="P:telomere maintenance via telomerase"/>
    <property type="evidence" value="ECO:0007669"/>
    <property type="project" value="TreeGrafter"/>
</dbReference>
<dbReference type="GeneID" id="19974282"/>
<dbReference type="Pfam" id="PF12009">
    <property type="entry name" value="Telomerase_RBD"/>
    <property type="match status" value="1"/>
</dbReference>
<gene>
    <name evidence="15" type="ORF">HMPREF1541_06943</name>
</gene>
<dbReference type="VEuPathDB" id="FungiDB:HMPREF1541_06943"/>
<dbReference type="GO" id="GO:0003720">
    <property type="term" value="F:telomerase activity"/>
    <property type="evidence" value="ECO:0007669"/>
    <property type="project" value="InterPro"/>
</dbReference>
<dbReference type="InterPro" id="IPR043502">
    <property type="entry name" value="DNA/RNA_pol_sf"/>
</dbReference>
<dbReference type="PRINTS" id="PR01365">
    <property type="entry name" value="TELOMERASERT"/>
</dbReference>
<evidence type="ECO:0000256" key="1">
    <source>
        <dbReference type="ARBA" id="ARBA00008001"/>
    </source>
</evidence>
<evidence type="ECO:0000313" key="16">
    <source>
        <dbReference type="Proteomes" id="UP000030752"/>
    </source>
</evidence>
<evidence type="ECO:0000256" key="10">
    <source>
        <dbReference type="ARBA" id="ARBA00022918"/>
    </source>
</evidence>
<dbReference type="OrthoDB" id="289721at2759"/>
<dbReference type="EC" id="2.7.7.49" evidence="2 13"/>
<evidence type="ECO:0000313" key="15">
    <source>
        <dbReference type="EMBL" id="ETN38901.1"/>
    </source>
</evidence>
<dbReference type="GO" id="GO:0070034">
    <property type="term" value="F:telomerase RNA binding"/>
    <property type="evidence" value="ECO:0007669"/>
    <property type="project" value="TreeGrafter"/>
</dbReference>
<evidence type="ECO:0000256" key="5">
    <source>
        <dbReference type="ARBA" id="ARBA00022679"/>
    </source>
</evidence>
<comment type="subcellular location">
    <subcellularLocation>
        <location evidence="13">Nucleus</location>
    </subcellularLocation>
    <subcellularLocation>
        <location evidence="13">Chromosome</location>
        <location evidence="13">Telomere</location>
    </subcellularLocation>
</comment>
<dbReference type="eggNOG" id="KOG1005">
    <property type="taxonomic scope" value="Eukaryota"/>
</dbReference>
<evidence type="ECO:0000256" key="2">
    <source>
        <dbReference type="ARBA" id="ARBA00012493"/>
    </source>
</evidence>
<sequence>MKRKSGQQLSALPKKQKLCEADKSPARQARVLASCYPSVLSLRQYFIARLPVKSSRRKRFKTSFDGDVDAILDNWKVGVLAKPAPEIKRARSTELAAFTQTQARGTDNHTVGTQTCSLDEVVNFAIWYLFNKASTSFTRPRHLLCSGLQRGVAPDGANIVPGVAQVHPNDNLRILKCPSWYHIFAALGANGDVILSSLLLDCGLFLKLESGKDNYYQVSGIPITDLASPHKPSGVNAGDGNRLIRFSRAASAIHFVRSRLLYAKPPLNKKSQVRFGLKHIHVLQRCSNVDDKRETIHILKYIFPRQFSLHNVFTSPVDKRQTSQAFPDYIYREDEIAASTKHPKQWLPRRLRGNVLRLISQIRKRHSRCSYSQLLRHYCPLQPRSKLTADESRARVSQKFTLSSGLVSQISYNEPNYSGARRNPPGPNPEHSFLAHATDAVSVSAFCRAVLWAILPSKSFGEGDDGRHNWSHVLRQIDSFVKMRRFEPMSLHQICQGLRLKCITWLVPESMTIDTKLSRSERDKRLEILHEFLYYLFDSLLIPLIQSNFYVTESGPQRNRLFFFRHDVWRKMAEPGFAMVRSGIYQQLKPTEVRRLLNSRTLGYSHVRLLPKEEGTRTITNLKRRITRTVHGKRVLGPSINAQLAPVFSTLTYERLRDPGRLGSAIFSVGGFYEKLKQFKTSVHSGARLYFAKVDVQSCFDSIPQDNLLYMMQAVIRRSSYRTTKYAETKPARGDQIRHRWLNLARPASEEPVFSKNSAEDLASVKVGRVFADTGSHKVWSHQDLLALLREHVQNNVVKIGKKHLRQKEGIPQGSVLSSILCSFFYTAFEIDQLSFIDARNSLLIRLIDDFLLVTTDKNSARMFLEVMTRPHSDYGIAVNPQKTLANFEVVIGSHKIPRHQSTDWFPYCGMTINTTNLQVGKDRQRKDCIINNGLTVDTTRRGGSTFHRKVRLSFVQQMHRMVLDGSLNSAEQILSTLLEAYSETVMKMHSYSRCMPQHQRPSEGHITQIAKELLKLGTNYVSRRQPGVGARPSDKLTKKQVAWALSTAFEGVLGHKQSQYGTLLRHLRAVKQSTEVGMGMSRKTLSKLIERRNVVFRDYVY</sequence>
<dbReference type="STRING" id="1220924.W2RQY1"/>
<dbReference type="RefSeq" id="XP_008719490.1">
    <property type="nucleotide sequence ID" value="XM_008721268.1"/>
</dbReference>
<evidence type="ECO:0000256" key="3">
    <source>
        <dbReference type="ARBA" id="ARBA00016182"/>
    </source>
</evidence>
<dbReference type="GO" id="GO:0042162">
    <property type="term" value="F:telomeric DNA binding"/>
    <property type="evidence" value="ECO:0007669"/>
    <property type="project" value="TreeGrafter"/>
</dbReference>
<evidence type="ECO:0000256" key="13">
    <source>
        <dbReference type="RuleBase" id="RU365061"/>
    </source>
</evidence>
<evidence type="ECO:0000256" key="6">
    <source>
        <dbReference type="ARBA" id="ARBA00022695"/>
    </source>
</evidence>
<dbReference type="InterPro" id="IPR000477">
    <property type="entry name" value="RT_dom"/>
</dbReference>
<dbReference type="CDD" id="cd01648">
    <property type="entry name" value="TERT"/>
    <property type="match status" value="1"/>
</dbReference>
<dbReference type="Gene3D" id="1.10.357.90">
    <property type="match status" value="1"/>
</dbReference>
<dbReference type="PANTHER" id="PTHR12066">
    <property type="entry name" value="TELOMERASE REVERSE TRANSCRIPTASE"/>
    <property type="match status" value="1"/>
</dbReference>
<dbReference type="SMART" id="SM00975">
    <property type="entry name" value="Telomerase_RBD"/>
    <property type="match status" value="1"/>
</dbReference>
<keyword evidence="7 13" id="KW-0479">Metal-binding</keyword>
<keyword evidence="6 13" id="KW-0548">Nucleotidyltransferase</keyword>
<organism evidence="15 16">
    <name type="scientific">Cyphellophora europaea (strain CBS 101466)</name>
    <name type="common">Phialophora europaea</name>
    <dbReference type="NCBI Taxonomy" id="1220924"/>
    <lineage>
        <taxon>Eukaryota</taxon>
        <taxon>Fungi</taxon>
        <taxon>Dikarya</taxon>
        <taxon>Ascomycota</taxon>
        <taxon>Pezizomycotina</taxon>
        <taxon>Eurotiomycetes</taxon>
        <taxon>Chaetothyriomycetidae</taxon>
        <taxon>Chaetothyriales</taxon>
        <taxon>Cyphellophoraceae</taxon>
        <taxon>Cyphellophora</taxon>
    </lineage>
</organism>
<dbReference type="PROSITE" id="PS50878">
    <property type="entry name" value="RT_POL"/>
    <property type="match status" value="1"/>
</dbReference>
<dbReference type="EMBL" id="KB822722">
    <property type="protein sequence ID" value="ETN38901.1"/>
    <property type="molecule type" value="Genomic_DNA"/>
</dbReference>
<dbReference type="SUPFAM" id="SSF56672">
    <property type="entry name" value="DNA/RNA polymerases"/>
    <property type="match status" value="1"/>
</dbReference>
<dbReference type="PANTHER" id="PTHR12066:SF0">
    <property type="entry name" value="TELOMERASE REVERSE TRANSCRIPTASE"/>
    <property type="match status" value="1"/>
</dbReference>
<evidence type="ECO:0000256" key="9">
    <source>
        <dbReference type="ARBA" id="ARBA00022895"/>
    </source>
</evidence>
<evidence type="ECO:0000259" key="14">
    <source>
        <dbReference type="PROSITE" id="PS50878"/>
    </source>
</evidence>
<dbReference type="GO" id="GO:0000333">
    <property type="term" value="C:telomerase catalytic core complex"/>
    <property type="evidence" value="ECO:0007669"/>
    <property type="project" value="TreeGrafter"/>
</dbReference>
<keyword evidence="8 13" id="KW-0460">Magnesium</keyword>
<dbReference type="GO" id="GO:0000781">
    <property type="term" value="C:chromosome, telomeric region"/>
    <property type="evidence" value="ECO:0007669"/>
    <property type="project" value="UniProtKB-SubCell"/>
</dbReference>
<keyword evidence="9 13" id="KW-0779">Telomere</keyword>
<feature type="domain" description="Reverse transcriptase" evidence="14">
    <location>
        <begin position="591"/>
        <end position="913"/>
    </location>
</feature>
<accession>W2RQY1</accession>
<dbReference type="GO" id="GO:0046872">
    <property type="term" value="F:metal ion binding"/>
    <property type="evidence" value="ECO:0007669"/>
    <property type="project" value="UniProtKB-KW"/>
</dbReference>